<sequence>MCGWLIDMWLSENVWLLVHMYAAHKCVVAYERRDVYIPAAICGHVAACEHMAACVFVATT</sequence>
<name>A0A0B7ABZ8_9EUPU</name>
<gene>
    <name evidence="2" type="primary">ORF110639</name>
</gene>
<proteinExistence type="predicted"/>
<accession>A0A0B7ABZ8</accession>
<feature type="signal peptide" evidence="1">
    <location>
        <begin position="1"/>
        <end position="16"/>
    </location>
</feature>
<dbReference type="AlphaFoldDB" id="A0A0B7ABZ8"/>
<evidence type="ECO:0000256" key="1">
    <source>
        <dbReference type="SAM" id="SignalP"/>
    </source>
</evidence>
<reference evidence="2" key="1">
    <citation type="submission" date="2014-12" db="EMBL/GenBank/DDBJ databases">
        <title>Insight into the proteome of Arion vulgaris.</title>
        <authorList>
            <person name="Aradska J."/>
            <person name="Bulat T."/>
            <person name="Smidak R."/>
            <person name="Sarate P."/>
            <person name="Gangsoo J."/>
            <person name="Sialana F."/>
            <person name="Bilban M."/>
            <person name="Lubec G."/>
        </authorList>
    </citation>
    <scope>NUCLEOTIDE SEQUENCE</scope>
    <source>
        <tissue evidence="2">Skin</tissue>
    </source>
</reference>
<dbReference type="EMBL" id="HACG01031669">
    <property type="protein sequence ID" value="CEK78534.1"/>
    <property type="molecule type" value="Transcribed_RNA"/>
</dbReference>
<organism evidence="2">
    <name type="scientific">Arion vulgaris</name>
    <dbReference type="NCBI Taxonomy" id="1028688"/>
    <lineage>
        <taxon>Eukaryota</taxon>
        <taxon>Metazoa</taxon>
        <taxon>Spiralia</taxon>
        <taxon>Lophotrochozoa</taxon>
        <taxon>Mollusca</taxon>
        <taxon>Gastropoda</taxon>
        <taxon>Heterobranchia</taxon>
        <taxon>Euthyneura</taxon>
        <taxon>Panpulmonata</taxon>
        <taxon>Eupulmonata</taxon>
        <taxon>Stylommatophora</taxon>
        <taxon>Helicina</taxon>
        <taxon>Arionoidea</taxon>
        <taxon>Arionidae</taxon>
        <taxon>Arion</taxon>
    </lineage>
</organism>
<evidence type="ECO:0000313" key="2">
    <source>
        <dbReference type="EMBL" id="CEK78534.1"/>
    </source>
</evidence>
<keyword evidence="1" id="KW-0732">Signal</keyword>
<protein>
    <submittedName>
        <fullName evidence="2">Uncharacterized protein</fullName>
    </submittedName>
</protein>
<feature type="chain" id="PRO_5002112722" evidence="1">
    <location>
        <begin position="17"/>
        <end position="60"/>
    </location>
</feature>